<dbReference type="EMBL" id="JALD01000045">
    <property type="protein sequence ID" value="EUD10919.1"/>
    <property type="molecule type" value="Genomic_DNA"/>
</dbReference>
<dbReference type="RefSeq" id="WP_326832596.1">
    <property type="nucleotide sequence ID" value="NZ_JALD01000045.1"/>
</dbReference>
<dbReference type="PANTHER" id="PTHR34413:SF2">
    <property type="entry name" value="PROPHAGE TAIL FIBER ASSEMBLY PROTEIN HOMOLOG TFAE-RELATED"/>
    <property type="match status" value="1"/>
</dbReference>
<dbReference type="InterPro" id="IPR051220">
    <property type="entry name" value="TFA_Chaperone"/>
</dbReference>
<evidence type="ECO:0000313" key="1">
    <source>
        <dbReference type="EMBL" id="EUD10919.1"/>
    </source>
</evidence>
<evidence type="ECO:0000313" key="2">
    <source>
        <dbReference type="Proteomes" id="UP000022311"/>
    </source>
</evidence>
<dbReference type="InterPro" id="IPR003458">
    <property type="entry name" value="Phage_T4_Gp38_tail_assem"/>
</dbReference>
<gene>
    <name evidence="1" type="ORF">HMPREF1563_2601</name>
</gene>
<sequence>MESIELEKPEITNDKYYYSASENMFIVIGEGEDLNIQDAVEIDYSTYTKMNSLPSHLMLASNENGLPTSVPVGTYYYSAIDNAFYPFAMQSIYLKAGTWPKNGVQVDEAIYQEFAINEPPHGKQRTSNKKGFPAWADIPEPTSEQLITEAEQQKQSLLAEANSAIAPLQDAVDLEMATDEEKTQLTAWKTYRVLLNRVDTSLAPDIDWPEKPE</sequence>
<proteinExistence type="predicted"/>
<reference evidence="1 2" key="1">
    <citation type="submission" date="2014-01" db="EMBL/GenBank/DDBJ databases">
        <authorList>
            <person name="Durkin A.S."/>
            <person name="McCorrison J."/>
            <person name="Torralba M."/>
            <person name="Gillis M."/>
            <person name="Haft D.H."/>
            <person name="Methe B."/>
            <person name="Sutton G."/>
            <person name="Nelson K.E."/>
        </authorList>
    </citation>
    <scope>NUCLEOTIDE SEQUENCE [LARGE SCALE GENOMIC DNA]</scope>
    <source>
        <strain evidence="1 2">205/92</strain>
    </source>
</reference>
<dbReference type="PANTHER" id="PTHR34413">
    <property type="entry name" value="PROPHAGE TAIL FIBER ASSEMBLY PROTEIN HOMOLOG TFAE-RELATED-RELATED"/>
    <property type="match status" value="1"/>
</dbReference>
<dbReference type="Pfam" id="PF02413">
    <property type="entry name" value="Caudo_TAP"/>
    <property type="match status" value="1"/>
</dbReference>
<name>A0AAV3M5Z8_9GAMM</name>
<organism evidence="1 2">
    <name type="scientific">Providencia alcalifaciens 205/92</name>
    <dbReference type="NCBI Taxonomy" id="1256988"/>
    <lineage>
        <taxon>Bacteria</taxon>
        <taxon>Pseudomonadati</taxon>
        <taxon>Pseudomonadota</taxon>
        <taxon>Gammaproteobacteria</taxon>
        <taxon>Enterobacterales</taxon>
        <taxon>Morganellaceae</taxon>
        <taxon>Providencia</taxon>
    </lineage>
</organism>
<accession>A0AAV3M5Z8</accession>
<protein>
    <submittedName>
        <fullName evidence="1">Tail fiber assembly protein</fullName>
    </submittedName>
</protein>
<comment type="caution">
    <text evidence="1">The sequence shown here is derived from an EMBL/GenBank/DDBJ whole genome shotgun (WGS) entry which is preliminary data.</text>
</comment>
<dbReference type="AlphaFoldDB" id="A0AAV3M5Z8"/>
<dbReference type="Proteomes" id="UP000022311">
    <property type="component" value="Unassembled WGS sequence"/>
</dbReference>